<feature type="region of interest" description="Disordered" evidence="1">
    <location>
        <begin position="26"/>
        <end position="66"/>
    </location>
</feature>
<protein>
    <submittedName>
        <fullName evidence="2">Uncharacterized protein</fullName>
    </submittedName>
</protein>
<dbReference type="RefSeq" id="XP_013904166.1">
    <property type="nucleotide sequence ID" value="XM_014048712.1"/>
</dbReference>
<evidence type="ECO:0000256" key="1">
    <source>
        <dbReference type="SAM" id="MobiDB-lite"/>
    </source>
</evidence>
<accession>A0A0D2MXT9</accession>
<organism evidence="2 3">
    <name type="scientific">Monoraphidium neglectum</name>
    <dbReference type="NCBI Taxonomy" id="145388"/>
    <lineage>
        <taxon>Eukaryota</taxon>
        <taxon>Viridiplantae</taxon>
        <taxon>Chlorophyta</taxon>
        <taxon>core chlorophytes</taxon>
        <taxon>Chlorophyceae</taxon>
        <taxon>CS clade</taxon>
        <taxon>Sphaeropleales</taxon>
        <taxon>Selenastraceae</taxon>
        <taxon>Monoraphidium</taxon>
    </lineage>
</organism>
<name>A0A0D2MXT9_9CHLO</name>
<evidence type="ECO:0000313" key="3">
    <source>
        <dbReference type="Proteomes" id="UP000054498"/>
    </source>
</evidence>
<keyword evidence="3" id="KW-1185">Reference proteome</keyword>
<dbReference type="EMBL" id="KK100550">
    <property type="protein sequence ID" value="KIZ05147.1"/>
    <property type="molecule type" value="Genomic_DNA"/>
</dbReference>
<gene>
    <name evidence="2" type="ORF">MNEG_2807</name>
</gene>
<evidence type="ECO:0000313" key="2">
    <source>
        <dbReference type="EMBL" id="KIZ05147.1"/>
    </source>
</evidence>
<sequence length="66" mass="7005">IIDVIDCTGSGDVDTSNEVDADEDGFIIGRQQPPGGVGGSMCMRRHGPRQQGPQLSRDTLLGLHLD</sequence>
<dbReference type="AlphaFoldDB" id="A0A0D2MXT9"/>
<dbReference type="KEGG" id="mng:MNEG_2807"/>
<dbReference type="GeneID" id="25735685"/>
<dbReference type="Proteomes" id="UP000054498">
    <property type="component" value="Unassembled WGS sequence"/>
</dbReference>
<feature type="non-terminal residue" evidence="2">
    <location>
        <position position="1"/>
    </location>
</feature>
<proteinExistence type="predicted"/>
<reference evidence="2 3" key="1">
    <citation type="journal article" date="2013" name="BMC Genomics">
        <title>Reconstruction of the lipid metabolism for the microalga Monoraphidium neglectum from its genome sequence reveals characteristics suitable for biofuel production.</title>
        <authorList>
            <person name="Bogen C."/>
            <person name="Al-Dilaimi A."/>
            <person name="Albersmeier A."/>
            <person name="Wichmann J."/>
            <person name="Grundmann M."/>
            <person name="Rupp O."/>
            <person name="Lauersen K.J."/>
            <person name="Blifernez-Klassen O."/>
            <person name="Kalinowski J."/>
            <person name="Goesmann A."/>
            <person name="Mussgnug J.H."/>
            <person name="Kruse O."/>
        </authorList>
    </citation>
    <scope>NUCLEOTIDE SEQUENCE [LARGE SCALE GENOMIC DNA]</scope>
    <source>
        <strain evidence="2 3">SAG 48.87</strain>
    </source>
</reference>